<dbReference type="InterPro" id="IPR011075">
    <property type="entry name" value="TetR_C"/>
</dbReference>
<dbReference type="InterPro" id="IPR009057">
    <property type="entry name" value="Homeodomain-like_sf"/>
</dbReference>
<comment type="caution">
    <text evidence="6">The sequence shown here is derived from an EMBL/GenBank/DDBJ whole genome shotgun (WGS) entry which is preliminary data.</text>
</comment>
<evidence type="ECO:0000256" key="3">
    <source>
        <dbReference type="ARBA" id="ARBA00023163"/>
    </source>
</evidence>
<dbReference type="InterPro" id="IPR036271">
    <property type="entry name" value="Tet_transcr_reg_TetR-rel_C_sf"/>
</dbReference>
<dbReference type="RefSeq" id="WP_229869254.1">
    <property type="nucleotide sequence ID" value="NZ_BMWG01000014.1"/>
</dbReference>
<accession>A0A918UZ65</accession>
<dbReference type="EMBL" id="BMWG01000014">
    <property type="protein sequence ID" value="GGZ44140.1"/>
    <property type="molecule type" value="Genomic_DNA"/>
</dbReference>
<dbReference type="Proteomes" id="UP000630936">
    <property type="component" value="Unassembled WGS sequence"/>
</dbReference>
<dbReference type="SUPFAM" id="SSF48498">
    <property type="entry name" value="Tetracyclin repressor-like, C-terminal domain"/>
    <property type="match status" value="1"/>
</dbReference>
<keyword evidence="2 4" id="KW-0238">DNA-binding</keyword>
<evidence type="ECO:0000256" key="1">
    <source>
        <dbReference type="ARBA" id="ARBA00023015"/>
    </source>
</evidence>
<protein>
    <submittedName>
        <fullName evidence="6">TetR family transcriptional regulator</fullName>
    </submittedName>
</protein>
<keyword evidence="3" id="KW-0804">Transcription</keyword>
<evidence type="ECO:0000313" key="7">
    <source>
        <dbReference type="Proteomes" id="UP000630936"/>
    </source>
</evidence>
<evidence type="ECO:0000313" key="6">
    <source>
        <dbReference type="EMBL" id="GGZ44140.1"/>
    </source>
</evidence>
<dbReference type="SUPFAM" id="SSF46689">
    <property type="entry name" value="Homeodomain-like"/>
    <property type="match status" value="1"/>
</dbReference>
<keyword evidence="1" id="KW-0805">Transcription regulation</keyword>
<evidence type="ECO:0000256" key="2">
    <source>
        <dbReference type="ARBA" id="ARBA00023125"/>
    </source>
</evidence>
<dbReference type="Pfam" id="PF00440">
    <property type="entry name" value="TetR_N"/>
    <property type="match status" value="1"/>
</dbReference>
<gene>
    <name evidence="6" type="ORF">GCM10010387_43140</name>
</gene>
<dbReference type="PANTHER" id="PTHR47506:SF1">
    <property type="entry name" value="HTH-TYPE TRANSCRIPTIONAL REGULATOR YJDC"/>
    <property type="match status" value="1"/>
</dbReference>
<proteinExistence type="predicted"/>
<feature type="domain" description="HTH tetR-type" evidence="5">
    <location>
        <begin position="10"/>
        <end position="70"/>
    </location>
</feature>
<dbReference type="AlphaFoldDB" id="A0A918UZ65"/>
<dbReference type="Gene3D" id="1.10.10.60">
    <property type="entry name" value="Homeodomain-like"/>
    <property type="match status" value="1"/>
</dbReference>
<dbReference type="Pfam" id="PF16925">
    <property type="entry name" value="TetR_C_13"/>
    <property type="match status" value="1"/>
</dbReference>
<organism evidence="6 7">
    <name type="scientific">Streptomyces inusitatus</name>
    <dbReference type="NCBI Taxonomy" id="68221"/>
    <lineage>
        <taxon>Bacteria</taxon>
        <taxon>Bacillati</taxon>
        <taxon>Actinomycetota</taxon>
        <taxon>Actinomycetes</taxon>
        <taxon>Kitasatosporales</taxon>
        <taxon>Streptomycetaceae</taxon>
        <taxon>Streptomyces</taxon>
    </lineage>
</organism>
<evidence type="ECO:0000256" key="4">
    <source>
        <dbReference type="PROSITE-ProRule" id="PRU00335"/>
    </source>
</evidence>
<reference evidence="6" key="1">
    <citation type="journal article" date="2014" name="Int. J. Syst. Evol. Microbiol.">
        <title>Complete genome sequence of Corynebacterium casei LMG S-19264T (=DSM 44701T), isolated from a smear-ripened cheese.</title>
        <authorList>
            <consortium name="US DOE Joint Genome Institute (JGI-PGF)"/>
            <person name="Walter F."/>
            <person name="Albersmeier A."/>
            <person name="Kalinowski J."/>
            <person name="Ruckert C."/>
        </authorList>
    </citation>
    <scope>NUCLEOTIDE SEQUENCE</scope>
    <source>
        <strain evidence="6">JCM 4988</strain>
    </source>
</reference>
<reference evidence="6" key="2">
    <citation type="submission" date="2020-09" db="EMBL/GenBank/DDBJ databases">
        <authorList>
            <person name="Sun Q."/>
            <person name="Ohkuma M."/>
        </authorList>
    </citation>
    <scope>NUCLEOTIDE SEQUENCE</scope>
    <source>
        <strain evidence="6">JCM 4988</strain>
    </source>
</reference>
<feature type="DNA-binding region" description="H-T-H motif" evidence="4">
    <location>
        <begin position="33"/>
        <end position="52"/>
    </location>
</feature>
<evidence type="ECO:0000259" key="5">
    <source>
        <dbReference type="PROSITE" id="PS50977"/>
    </source>
</evidence>
<name>A0A918UZ65_9ACTN</name>
<dbReference type="Gene3D" id="1.10.357.10">
    <property type="entry name" value="Tetracycline Repressor, domain 2"/>
    <property type="match status" value="1"/>
</dbReference>
<dbReference type="InterPro" id="IPR001647">
    <property type="entry name" value="HTH_TetR"/>
</dbReference>
<dbReference type="PROSITE" id="PS50977">
    <property type="entry name" value="HTH_TETR_2"/>
    <property type="match status" value="1"/>
</dbReference>
<dbReference type="GO" id="GO:0003677">
    <property type="term" value="F:DNA binding"/>
    <property type="evidence" value="ECO:0007669"/>
    <property type="project" value="UniProtKB-UniRule"/>
</dbReference>
<dbReference type="PANTHER" id="PTHR47506">
    <property type="entry name" value="TRANSCRIPTIONAL REGULATORY PROTEIN"/>
    <property type="match status" value="1"/>
</dbReference>
<sequence>MLTAMGRPRLFDEDRAVEAACRVFWTKGYEGASTEDLCEATDLRRSSVYNTFKSKADLFRRALSHYVDTMTDRQIAVLSEDGYNAVERIRRLLAVIVEAEMENRRSGYGSGCFTVNTITGLASKDPLVAEILDKDLKRRLSLLQSVIDDGKRAGIISSPMDAQDLAWYFVAVIYGIRVAAQSGADEAELVCIASASTAVLAPRPPDGG</sequence>
<keyword evidence="7" id="KW-1185">Reference proteome</keyword>